<dbReference type="Pfam" id="PF14845">
    <property type="entry name" value="Glycohydro_20b2"/>
    <property type="match status" value="1"/>
</dbReference>
<dbReference type="GO" id="GO:0016020">
    <property type="term" value="C:membrane"/>
    <property type="evidence" value="ECO:0007669"/>
    <property type="project" value="TreeGrafter"/>
</dbReference>
<dbReference type="InterPro" id="IPR017853">
    <property type="entry name" value="GH"/>
</dbReference>
<protein>
    <recommendedName>
        <fullName evidence="7">Beta-hexosaminidase</fullName>
        <ecNumber evidence="7">3.2.1.52</ecNumber>
    </recommendedName>
</protein>
<dbReference type="CDD" id="cd06562">
    <property type="entry name" value="GH20_HexA_HexB-like"/>
    <property type="match status" value="1"/>
</dbReference>
<dbReference type="AlphaFoldDB" id="A0A5C2RYE9"/>
<evidence type="ECO:0000256" key="4">
    <source>
        <dbReference type="ARBA" id="ARBA00022801"/>
    </source>
</evidence>
<dbReference type="PANTHER" id="PTHR22600">
    <property type="entry name" value="BETA-HEXOSAMINIDASE"/>
    <property type="match status" value="1"/>
</dbReference>
<dbReference type="EC" id="3.2.1.52" evidence="7"/>
<keyword evidence="5" id="KW-0325">Glycoprotein</keyword>
<evidence type="ECO:0000256" key="3">
    <source>
        <dbReference type="ARBA" id="ARBA00022729"/>
    </source>
</evidence>
<feature type="chain" id="PRO_5022808598" description="Beta-hexosaminidase" evidence="9">
    <location>
        <begin position="20"/>
        <end position="552"/>
    </location>
</feature>
<feature type="signal peptide" evidence="9">
    <location>
        <begin position="1"/>
        <end position="19"/>
    </location>
</feature>
<keyword evidence="13" id="KW-1185">Reference proteome</keyword>
<dbReference type="Pfam" id="PF00728">
    <property type="entry name" value="Glyco_hydro_20"/>
    <property type="match status" value="1"/>
</dbReference>
<comment type="similarity">
    <text evidence="2 7">Belongs to the glycosyl hydrolase 20 family.</text>
</comment>
<feature type="domain" description="Beta-hexosaminidase eukaryotic type N-terminal" evidence="11">
    <location>
        <begin position="20"/>
        <end position="152"/>
    </location>
</feature>
<dbReference type="GO" id="GO:0004563">
    <property type="term" value="F:beta-N-acetylhexosaminidase activity"/>
    <property type="evidence" value="ECO:0007669"/>
    <property type="project" value="UniProtKB-EC"/>
</dbReference>
<evidence type="ECO:0000256" key="2">
    <source>
        <dbReference type="ARBA" id="ARBA00006285"/>
    </source>
</evidence>
<keyword evidence="6 7" id="KW-0326">Glycosidase</keyword>
<dbReference type="SUPFAM" id="SSF55545">
    <property type="entry name" value="beta-N-acetylhexosaminidase-like domain"/>
    <property type="match status" value="1"/>
</dbReference>
<evidence type="ECO:0000256" key="8">
    <source>
        <dbReference type="PIRSR" id="PIRSR001093-1"/>
    </source>
</evidence>
<gene>
    <name evidence="12" type="ORF">L227DRAFT_532206</name>
</gene>
<dbReference type="InterPro" id="IPR015883">
    <property type="entry name" value="Glyco_hydro_20_cat"/>
</dbReference>
<keyword evidence="3 9" id="KW-0732">Signal</keyword>
<dbReference type="Proteomes" id="UP000313359">
    <property type="component" value="Unassembled WGS sequence"/>
</dbReference>
<dbReference type="OrthoDB" id="428480at2759"/>
<dbReference type="STRING" id="1328759.A0A5C2RYE9"/>
<dbReference type="Gene3D" id="3.20.20.80">
    <property type="entry name" value="Glycosidases"/>
    <property type="match status" value="1"/>
</dbReference>
<dbReference type="EMBL" id="ML122290">
    <property type="protein sequence ID" value="RPD56091.1"/>
    <property type="molecule type" value="Genomic_DNA"/>
</dbReference>
<evidence type="ECO:0000259" key="11">
    <source>
        <dbReference type="Pfam" id="PF14845"/>
    </source>
</evidence>
<dbReference type="InterPro" id="IPR029018">
    <property type="entry name" value="Hex-like_dom2"/>
</dbReference>
<evidence type="ECO:0000259" key="10">
    <source>
        <dbReference type="Pfam" id="PF00728"/>
    </source>
</evidence>
<name>A0A5C2RYE9_9APHY</name>
<evidence type="ECO:0000313" key="12">
    <source>
        <dbReference type="EMBL" id="RPD56091.1"/>
    </source>
</evidence>
<keyword evidence="4 7" id="KW-0378">Hydrolase</keyword>
<comment type="catalytic activity">
    <reaction evidence="1 7">
        <text>Hydrolysis of terminal non-reducing N-acetyl-D-hexosamine residues in N-acetyl-beta-D-hexosaminides.</text>
        <dbReference type="EC" id="3.2.1.52"/>
    </reaction>
</comment>
<reference evidence="12" key="1">
    <citation type="journal article" date="2018" name="Genome Biol. Evol.">
        <title>Genomics and development of Lentinus tigrinus, a white-rot wood-decaying mushroom with dimorphic fruiting bodies.</title>
        <authorList>
            <person name="Wu B."/>
            <person name="Xu Z."/>
            <person name="Knudson A."/>
            <person name="Carlson A."/>
            <person name="Chen N."/>
            <person name="Kovaka S."/>
            <person name="LaButti K."/>
            <person name="Lipzen A."/>
            <person name="Pennachio C."/>
            <person name="Riley R."/>
            <person name="Schakwitz W."/>
            <person name="Umezawa K."/>
            <person name="Ohm R.A."/>
            <person name="Grigoriev I.V."/>
            <person name="Nagy L.G."/>
            <person name="Gibbons J."/>
            <person name="Hibbett D."/>
        </authorList>
    </citation>
    <scope>NUCLEOTIDE SEQUENCE [LARGE SCALE GENOMIC DNA]</scope>
    <source>
        <strain evidence="12">ALCF2SS1-6</strain>
    </source>
</reference>
<dbReference type="FunFam" id="3.20.20.80:FF:000063">
    <property type="entry name" value="Beta-hexosaminidase"/>
    <property type="match status" value="1"/>
</dbReference>
<dbReference type="PRINTS" id="PR00738">
    <property type="entry name" value="GLHYDRLASE20"/>
</dbReference>
<dbReference type="InterPro" id="IPR025705">
    <property type="entry name" value="Beta_hexosaminidase_sua/sub"/>
</dbReference>
<evidence type="ECO:0000256" key="7">
    <source>
        <dbReference type="PIRNR" id="PIRNR001093"/>
    </source>
</evidence>
<dbReference type="PANTHER" id="PTHR22600:SF26">
    <property type="entry name" value="BETA-N-ACETYLHEXOSAMINIDASE"/>
    <property type="match status" value="1"/>
</dbReference>
<dbReference type="PIRSF" id="PIRSF001093">
    <property type="entry name" value="B-hxosamndse_ab_euk"/>
    <property type="match status" value="1"/>
</dbReference>
<accession>A0A5C2RYE9</accession>
<evidence type="ECO:0000256" key="1">
    <source>
        <dbReference type="ARBA" id="ARBA00001231"/>
    </source>
</evidence>
<dbReference type="InterPro" id="IPR029019">
    <property type="entry name" value="HEX_eukaryotic_N"/>
</dbReference>
<dbReference type="Gene3D" id="3.30.379.10">
    <property type="entry name" value="Chitobiase/beta-hexosaminidase domain 2-like"/>
    <property type="match status" value="1"/>
</dbReference>
<feature type="active site" description="Proton donor" evidence="8">
    <location>
        <position position="334"/>
    </location>
</feature>
<dbReference type="GO" id="GO:0030203">
    <property type="term" value="P:glycosaminoglycan metabolic process"/>
    <property type="evidence" value="ECO:0007669"/>
    <property type="project" value="TreeGrafter"/>
</dbReference>
<evidence type="ECO:0000256" key="9">
    <source>
        <dbReference type="SAM" id="SignalP"/>
    </source>
</evidence>
<proteinExistence type="inferred from homology"/>
<dbReference type="SUPFAM" id="SSF51445">
    <property type="entry name" value="(Trans)glycosidases"/>
    <property type="match status" value="1"/>
</dbReference>
<dbReference type="GO" id="GO:0005975">
    <property type="term" value="P:carbohydrate metabolic process"/>
    <property type="evidence" value="ECO:0007669"/>
    <property type="project" value="InterPro"/>
</dbReference>
<evidence type="ECO:0000256" key="6">
    <source>
        <dbReference type="ARBA" id="ARBA00023295"/>
    </source>
</evidence>
<evidence type="ECO:0000256" key="5">
    <source>
        <dbReference type="ARBA" id="ARBA00023180"/>
    </source>
</evidence>
<sequence length="552" mass="59942">MKFLALASLIAVACQPAYGLWPQPKSAETGTTTLKLSPVFTITVSGPGVPNDVWDAVFRTEAALNKDKLGRLVVGRGSSDTASFAKAKTLSKLTLSLEKGAKWTSITSEAQKAPEDRDEAYQLTIPSDGSAATLTANSTLGLYRGLTTFGQLWYEHSGTTYTVDAPVKIADAPAYPYRGFMLDTARNYFPVADIKRTLNAMSMVKLNQFHWHVVDSQSFPLEIPGFTDLAAKGAYEPSKIYTPDDVKDIVDYAGARGIDVMVEIDTPGHTAIIAEAHPEYIACPGATPWATYANEPPAGQLRFADAHVTKYIGDLFSSATKMFPSTMFSTGGDELNTNCYGIDEPTQANLNSTGRTLEQALDDFTQSTHKVLEDSGKTPVVWEEMVLAHNVTLSVDTKVLVWISSANVKAVAESGHKLIHAASDYFYLDCGHGAWVGDFPTGNSWCDPFKSWQLSYSFDPVANLTADEAKLVLGGQHLLWTEQSSSENLDDTVWPRAASSAELFWTGPGGNVSTALPRLHDVAYRMRQRGIKAIALQPEWCALRPGVCDLTA</sequence>
<organism evidence="12 13">
    <name type="scientific">Lentinus tigrinus ALCF2SS1-6</name>
    <dbReference type="NCBI Taxonomy" id="1328759"/>
    <lineage>
        <taxon>Eukaryota</taxon>
        <taxon>Fungi</taxon>
        <taxon>Dikarya</taxon>
        <taxon>Basidiomycota</taxon>
        <taxon>Agaricomycotina</taxon>
        <taxon>Agaricomycetes</taxon>
        <taxon>Polyporales</taxon>
        <taxon>Polyporaceae</taxon>
        <taxon>Lentinus</taxon>
    </lineage>
</organism>
<feature type="domain" description="Glycoside hydrolase family 20 catalytic" evidence="10">
    <location>
        <begin position="175"/>
        <end position="507"/>
    </location>
</feature>
<evidence type="ECO:0000313" key="13">
    <source>
        <dbReference type="Proteomes" id="UP000313359"/>
    </source>
</evidence>